<keyword evidence="2" id="KW-0560">Oxidoreductase</keyword>
<protein>
    <submittedName>
        <fullName evidence="5">SDR family oxidoreductase</fullName>
    </submittedName>
</protein>
<sequence length="304" mass="33620">MKHINTENRNRYALITGASSGFGYEFANLFAADGYNLIIVGRNEKQLQKITDDFKAKYDVEVTPVLKDLFDRNAAQAIYAHTKTMGINVDVLVNDAGQGQWGMFAETDLERDLDIIQLNVITLLSLTKLFLKDMLARGEGKILQLASEAGKTPMPLMAVYAATKAFVISFTEALINETENTGVSVTMLLPGASDTDFFHKAQAEKTVVYKEEELADPVEVAKAGYKGLMKGENRITIGAGAKSHVAMSAMMPDHVSAANMRKKMELSEKPDNENRREALHDPSFEERLKIVRETGELSGDYKSN</sequence>
<comment type="similarity">
    <text evidence="1 3">Belongs to the short-chain dehydrogenases/reductases (SDR) family.</text>
</comment>
<dbReference type="GO" id="GO:0016020">
    <property type="term" value="C:membrane"/>
    <property type="evidence" value="ECO:0007669"/>
    <property type="project" value="TreeGrafter"/>
</dbReference>
<evidence type="ECO:0000256" key="3">
    <source>
        <dbReference type="RuleBase" id="RU000363"/>
    </source>
</evidence>
<name>A0A931MCI6_9BACT</name>
<dbReference type="PANTHER" id="PTHR44196:SF2">
    <property type="entry name" value="SHORT-CHAIN DEHYDROGENASE-RELATED"/>
    <property type="match status" value="1"/>
</dbReference>
<reference evidence="5" key="1">
    <citation type="submission" date="2020-11" db="EMBL/GenBank/DDBJ databases">
        <title>Bacterial whole genome sequence for Panacibacter sp. DH6.</title>
        <authorList>
            <person name="Le V."/>
            <person name="Ko S."/>
            <person name="Ahn C.-Y."/>
            <person name="Oh H.-M."/>
        </authorList>
    </citation>
    <scope>NUCLEOTIDE SEQUENCE</scope>
    <source>
        <strain evidence="5">DH6</strain>
    </source>
</reference>
<organism evidence="5 6">
    <name type="scientific">Panacibacter microcysteis</name>
    <dbReference type="NCBI Taxonomy" id="2793269"/>
    <lineage>
        <taxon>Bacteria</taxon>
        <taxon>Pseudomonadati</taxon>
        <taxon>Bacteroidota</taxon>
        <taxon>Chitinophagia</taxon>
        <taxon>Chitinophagales</taxon>
        <taxon>Chitinophagaceae</taxon>
        <taxon>Panacibacter</taxon>
    </lineage>
</organism>
<evidence type="ECO:0000256" key="2">
    <source>
        <dbReference type="ARBA" id="ARBA00023002"/>
    </source>
</evidence>
<dbReference type="EMBL" id="JADWYR010000002">
    <property type="protein sequence ID" value="MBG9378110.1"/>
    <property type="molecule type" value="Genomic_DNA"/>
</dbReference>
<dbReference type="SUPFAM" id="SSF51735">
    <property type="entry name" value="NAD(P)-binding Rossmann-fold domains"/>
    <property type="match status" value="1"/>
</dbReference>
<evidence type="ECO:0000313" key="6">
    <source>
        <dbReference type="Proteomes" id="UP000628448"/>
    </source>
</evidence>
<keyword evidence="6" id="KW-1185">Reference proteome</keyword>
<dbReference type="Proteomes" id="UP000628448">
    <property type="component" value="Unassembled WGS sequence"/>
</dbReference>
<dbReference type="PANTHER" id="PTHR44196">
    <property type="entry name" value="DEHYDROGENASE/REDUCTASE SDR FAMILY MEMBER 7B"/>
    <property type="match status" value="1"/>
</dbReference>
<comment type="caution">
    <text evidence="5">The sequence shown here is derived from an EMBL/GenBank/DDBJ whole genome shotgun (WGS) entry which is preliminary data.</text>
</comment>
<evidence type="ECO:0000313" key="5">
    <source>
        <dbReference type="EMBL" id="MBG9378110.1"/>
    </source>
</evidence>
<accession>A0A931MCI6</accession>
<dbReference type="InterPro" id="IPR002347">
    <property type="entry name" value="SDR_fam"/>
</dbReference>
<dbReference type="RefSeq" id="WP_196992166.1">
    <property type="nucleotide sequence ID" value="NZ_JADWYR010000002.1"/>
</dbReference>
<dbReference type="Pfam" id="PF00106">
    <property type="entry name" value="adh_short"/>
    <property type="match status" value="1"/>
</dbReference>
<dbReference type="PRINTS" id="PR00080">
    <property type="entry name" value="SDRFAMILY"/>
</dbReference>
<proteinExistence type="inferred from homology"/>
<dbReference type="Gene3D" id="3.40.50.720">
    <property type="entry name" value="NAD(P)-binding Rossmann-like Domain"/>
    <property type="match status" value="1"/>
</dbReference>
<dbReference type="AlphaFoldDB" id="A0A931MCI6"/>
<dbReference type="PRINTS" id="PR00081">
    <property type="entry name" value="GDHRDH"/>
</dbReference>
<evidence type="ECO:0000256" key="4">
    <source>
        <dbReference type="SAM" id="MobiDB-lite"/>
    </source>
</evidence>
<evidence type="ECO:0000256" key="1">
    <source>
        <dbReference type="ARBA" id="ARBA00006484"/>
    </source>
</evidence>
<dbReference type="GO" id="GO:0016491">
    <property type="term" value="F:oxidoreductase activity"/>
    <property type="evidence" value="ECO:0007669"/>
    <property type="project" value="UniProtKB-KW"/>
</dbReference>
<gene>
    <name evidence="5" type="ORF">I5907_17870</name>
</gene>
<dbReference type="InterPro" id="IPR036291">
    <property type="entry name" value="NAD(P)-bd_dom_sf"/>
</dbReference>
<feature type="region of interest" description="Disordered" evidence="4">
    <location>
        <begin position="264"/>
        <end position="287"/>
    </location>
</feature>
<dbReference type="PIRSF" id="PIRSF000126">
    <property type="entry name" value="11-beta-HSD1"/>
    <property type="match status" value="1"/>
</dbReference>